<evidence type="ECO:0000313" key="3">
    <source>
        <dbReference type="EMBL" id="MBL0766255.1"/>
    </source>
</evidence>
<organism evidence="3 4">
    <name type="scientific">Marivirga atlantica</name>
    <dbReference type="NCBI Taxonomy" id="1548457"/>
    <lineage>
        <taxon>Bacteria</taxon>
        <taxon>Pseudomonadati</taxon>
        <taxon>Bacteroidota</taxon>
        <taxon>Cytophagia</taxon>
        <taxon>Cytophagales</taxon>
        <taxon>Marivirgaceae</taxon>
        <taxon>Marivirga</taxon>
    </lineage>
</organism>
<keyword evidence="1" id="KW-0175">Coiled coil</keyword>
<feature type="signal peptide" evidence="2">
    <location>
        <begin position="1"/>
        <end position="19"/>
    </location>
</feature>
<accession>A0A937A9T2</accession>
<dbReference type="AlphaFoldDB" id="A0A937A9T2"/>
<comment type="caution">
    <text evidence="3">The sequence shown here is derived from an EMBL/GenBank/DDBJ whole genome shotgun (WGS) entry which is preliminary data.</text>
</comment>
<reference evidence="3" key="1">
    <citation type="submission" date="2021-01" db="EMBL/GenBank/DDBJ databases">
        <title>Marivirga sp. nov., isolated from intertidal surface sediments.</title>
        <authorList>
            <person name="Zhang M."/>
        </authorList>
    </citation>
    <scope>NUCLEOTIDE SEQUENCE</scope>
    <source>
        <strain evidence="3">SM1354</strain>
    </source>
</reference>
<evidence type="ECO:0000256" key="2">
    <source>
        <dbReference type="SAM" id="SignalP"/>
    </source>
</evidence>
<dbReference type="Proteomes" id="UP000642920">
    <property type="component" value="Unassembled WGS sequence"/>
</dbReference>
<name>A0A937A9T2_9BACT</name>
<keyword evidence="4" id="KW-1185">Reference proteome</keyword>
<evidence type="ECO:0000313" key="4">
    <source>
        <dbReference type="Proteomes" id="UP000642920"/>
    </source>
</evidence>
<dbReference type="EMBL" id="JAERQG010000003">
    <property type="protein sequence ID" value="MBL0766255.1"/>
    <property type="molecule type" value="Genomic_DNA"/>
</dbReference>
<dbReference type="RefSeq" id="WP_201922403.1">
    <property type="nucleotide sequence ID" value="NZ_JAERQG010000003.1"/>
</dbReference>
<evidence type="ECO:0000256" key="1">
    <source>
        <dbReference type="SAM" id="Coils"/>
    </source>
</evidence>
<feature type="chain" id="PRO_5037144361" evidence="2">
    <location>
        <begin position="20"/>
        <end position="428"/>
    </location>
</feature>
<keyword evidence="2" id="KW-0732">Signal</keyword>
<feature type="coiled-coil region" evidence="1">
    <location>
        <begin position="106"/>
        <end position="161"/>
    </location>
</feature>
<sequence length="428" mass="49132">MIKYKFLIGLLLIVSMASAQNFDQNKMNRDLEVARTVLNSLVNKSGVNWVSNDNKGRYIEGYGVILNMPPHNLIFGNFDFPVEDFDFHFDNEDFEFEFEDEFDNNAEIIIADGKRLEDEAERVQKEAEDIQKDAERLQRNAERQQELAQRQQELVARAQEIANKTVRVLRLDSMQIKSEEKRLAAMKTFLVDYAHLIGQLQPEEKILITDKSAHMVEFTNSFGVDALKNSRLSAEIAVKDVQALQSGKISREQALERIKINRNEKESKKVYKDLELFKSIIDRLYSRDLAETYYSYGNIEFEKLDGLGAMFFMNTVSSLKQSDGMWKIPTQDKGGLNQEARDELVKSLYPKFEQQLKENLVEYGRTVTSLNSDERIIFNAKITKCEGCGIPKNVELSIKASDLADFNSGKISKEQAISRIKVTQGEKQ</sequence>
<gene>
    <name evidence="3" type="ORF">JKP34_13390</name>
</gene>
<protein>
    <submittedName>
        <fullName evidence="3">Uncharacterized protein</fullName>
    </submittedName>
</protein>
<proteinExistence type="predicted"/>